<sequence length="242" mass="25229">MKKEKELKEASRVKDHRSVDIFALAGVNLPKPKSSLPTGTPTLAPSRQDSVYSNNNTNNSRHGPPGKKPRLQKTSSSTITPLSPPSNNSVTSPRRENEETANGTNASGRCGAAVSGVGTGTASRTGMEKKLKRSSMAVRNAAVASASGAASQMHVHGSSTGDSSGKMAATATPPTPIPSPGNELTVQMDTSNSTNGRSGANGRRWSGSTDSREETVQTARGQSLRAVRHQSPDTIADYHPNA</sequence>
<feature type="compositionally biased region" description="Polar residues" evidence="1">
    <location>
        <begin position="35"/>
        <end position="61"/>
    </location>
</feature>
<dbReference type="OrthoDB" id="339151at2759"/>
<comment type="caution">
    <text evidence="2">The sequence shown here is derived from an EMBL/GenBank/DDBJ whole genome shotgun (WGS) entry which is preliminary data.</text>
</comment>
<feature type="compositionally biased region" description="Low complexity" evidence="1">
    <location>
        <begin position="134"/>
        <end position="151"/>
    </location>
</feature>
<evidence type="ECO:0000313" key="2">
    <source>
        <dbReference type="EMBL" id="KAF9128829.1"/>
    </source>
</evidence>
<proteinExistence type="predicted"/>
<reference evidence="2" key="1">
    <citation type="journal article" date="2020" name="Fungal Divers.">
        <title>Resolving the Mortierellaceae phylogeny through synthesis of multi-gene phylogenetics and phylogenomics.</title>
        <authorList>
            <person name="Vandepol N."/>
            <person name="Liber J."/>
            <person name="Desiro A."/>
            <person name="Na H."/>
            <person name="Kennedy M."/>
            <person name="Barry K."/>
            <person name="Grigoriev I.V."/>
            <person name="Miller A.N."/>
            <person name="O'Donnell K."/>
            <person name="Stajich J.E."/>
            <person name="Bonito G."/>
        </authorList>
    </citation>
    <scope>NUCLEOTIDE SEQUENCE</scope>
    <source>
        <strain evidence="2">NRRL 6426</strain>
    </source>
</reference>
<evidence type="ECO:0000256" key="1">
    <source>
        <dbReference type="SAM" id="MobiDB-lite"/>
    </source>
</evidence>
<organism evidence="2 3">
    <name type="scientific">Linnemannia schmuckeri</name>
    <dbReference type="NCBI Taxonomy" id="64567"/>
    <lineage>
        <taxon>Eukaryota</taxon>
        <taxon>Fungi</taxon>
        <taxon>Fungi incertae sedis</taxon>
        <taxon>Mucoromycota</taxon>
        <taxon>Mortierellomycotina</taxon>
        <taxon>Mortierellomycetes</taxon>
        <taxon>Mortierellales</taxon>
        <taxon>Mortierellaceae</taxon>
        <taxon>Linnemannia</taxon>
    </lineage>
</organism>
<protein>
    <submittedName>
        <fullName evidence="2">Uncharacterized protein</fullName>
    </submittedName>
</protein>
<dbReference type="Proteomes" id="UP000748756">
    <property type="component" value="Unassembled WGS sequence"/>
</dbReference>
<feature type="compositionally biased region" description="Low complexity" evidence="1">
    <location>
        <begin position="111"/>
        <end position="123"/>
    </location>
</feature>
<evidence type="ECO:0000313" key="3">
    <source>
        <dbReference type="Proteomes" id="UP000748756"/>
    </source>
</evidence>
<feature type="compositionally biased region" description="Polar residues" evidence="1">
    <location>
        <begin position="182"/>
        <end position="198"/>
    </location>
</feature>
<feature type="compositionally biased region" description="Low complexity" evidence="1">
    <location>
        <begin position="74"/>
        <end position="89"/>
    </location>
</feature>
<feature type="non-terminal residue" evidence="2">
    <location>
        <position position="242"/>
    </location>
</feature>
<feature type="region of interest" description="Disordered" evidence="1">
    <location>
        <begin position="24"/>
        <end position="242"/>
    </location>
</feature>
<keyword evidence="3" id="KW-1185">Reference proteome</keyword>
<gene>
    <name evidence="2" type="ORF">BG015_004281</name>
</gene>
<dbReference type="EMBL" id="JAAAUQ010002036">
    <property type="protein sequence ID" value="KAF9128829.1"/>
    <property type="molecule type" value="Genomic_DNA"/>
</dbReference>
<accession>A0A9P5RD27</accession>
<name>A0A9P5RD27_9FUNG</name>
<dbReference type="AlphaFoldDB" id="A0A9P5RD27"/>